<evidence type="ECO:0000256" key="1">
    <source>
        <dbReference type="ARBA" id="ARBA00022679"/>
    </source>
</evidence>
<protein>
    <submittedName>
        <fullName evidence="4">Sugar kinase</fullName>
    </submittedName>
</protein>
<evidence type="ECO:0000256" key="2">
    <source>
        <dbReference type="ARBA" id="ARBA00022777"/>
    </source>
</evidence>
<dbReference type="GO" id="GO:0005829">
    <property type="term" value="C:cytosol"/>
    <property type="evidence" value="ECO:0007669"/>
    <property type="project" value="TreeGrafter"/>
</dbReference>
<dbReference type="CDD" id="cd01941">
    <property type="entry name" value="YeiC_kinase_like"/>
    <property type="match status" value="1"/>
</dbReference>
<keyword evidence="2 4" id="KW-0418">Kinase</keyword>
<dbReference type="InterPro" id="IPR029056">
    <property type="entry name" value="Ribokinase-like"/>
</dbReference>
<dbReference type="KEGG" id="bfm:BP422_16040"/>
<dbReference type="InterPro" id="IPR002173">
    <property type="entry name" value="Carboh/pur_kinase_PfkB_CS"/>
</dbReference>
<dbReference type="PANTHER" id="PTHR10584">
    <property type="entry name" value="SUGAR KINASE"/>
    <property type="match status" value="1"/>
</dbReference>
<dbReference type="Pfam" id="PF00294">
    <property type="entry name" value="PfkB"/>
    <property type="match status" value="1"/>
</dbReference>
<organism evidence="4 5">
    <name type="scientific">Brevibacillus formosus</name>
    <dbReference type="NCBI Taxonomy" id="54913"/>
    <lineage>
        <taxon>Bacteria</taxon>
        <taxon>Bacillati</taxon>
        <taxon>Bacillota</taxon>
        <taxon>Bacilli</taxon>
        <taxon>Bacillales</taxon>
        <taxon>Paenibacillaceae</taxon>
        <taxon>Brevibacillus</taxon>
    </lineage>
</organism>
<accession>A0A220MIV5</accession>
<reference evidence="4 5" key="1">
    <citation type="submission" date="2016-11" db="EMBL/GenBank/DDBJ databases">
        <authorList>
            <person name="Jaros S."/>
            <person name="Januszkiewicz K."/>
            <person name="Wedrychowicz H."/>
        </authorList>
    </citation>
    <scope>NUCLEOTIDE SEQUENCE [LARGE SCALE GENOMIC DNA]</scope>
    <source>
        <strain evidence="4 5">NF2</strain>
    </source>
</reference>
<evidence type="ECO:0000313" key="5">
    <source>
        <dbReference type="Proteomes" id="UP000197781"/>
    </source>
</evidence>
<sequence>MLEGITEYWLCVGGANVDVQGVTSARLLPGTSNPGEVHQAAGGVARNVAENLGWLGEEVQLFALVGEDADGEWLRQVTANSGVATHGMLRIAGKSTGRYLAIRDRDGELYTAVADMELNEEWPAEIVQQGLKRLPQAAGLFLDANLPVDVMRAFLAEARRLDKKIIVDPVSVKKAEKWKGLLEGVHILVTSIDELEVLVGQSLHSYNDVEVCAKKLVSEGVQQVMVICGEAGLWLCTAQEEKWLAAPIMPIRESAGDAFAAGIIYAQNRALSLVEQAAFGVALAEMRTKGNGRYDIDVLLARKDYYASKERQILDRE</sequence>
<evidence type="ECO:0000259" key="3">
    <source>
        <dbReference type="Pfam" id="PF00294"/>
    </source>
</evidence>
<feature type="domain" description="Carbohydrate kinase PfkB" evidence="3">
    <location>
        <begin position="9"/>
        <end position="288"/>
    </location>
</feature>
<proteinExistence type="predicted"/>
<dbReference type="InterPro" id="IPR011611">
    <property type="entry name" value="PfkB_dom"/>
</dbReference>
<dbReference type="Proteomes" id="UP000197781">
    <property type="component" value="Chromosome"/>
</dbReference>
<dbReference type="SUPFAM" id="SSF53613">
    <property type="entry name" value="Ribokinase-like"/>
    <property type="match status" value="1"/>
</dbReference>
<gene>
    <name evidence="4" type="ORF">BP422_16040</name>
</gene>
<evidence type="ECO:0000313" key="4">
    <source>
        <dbReference type="EMBL" id="ASJ54941.1"/>
    </source>
</evidence>
<name>A0A220MIV5_9BACL</name>
<dbReference type="PROSITE" id="PS00583">
    <property type="entry name" value="PFKB_KINASES_1"/>
    <property type="match status" value="1"/>
</dbReference>
<keyword evidence="1" id="KW-0808">Transferase</keyword>
<dbReference type="GO" id="GO:0016301">
    <property type="term" value="F:kinase activity"/>
    <property type="evidence" value="ECO:0007669"/>
    <property type="project" value="UniProtKB-KW"/>
</dbReference>
<dbReference type="RefSeq" id="WP_088908646.1">
    <property type="nucleotide sequence ID" value="NZ_CP018145.1"/>
</dbReference>
<dbReference type="EMBL" id="CP018145">
    <property type="protein sequence ID" value="ASJ54941.1"/>
    <property type="molecule type" value="Genomic_DNA"/>
</dbReference>
<dbReference type="Gene3D" id="3.40.1190.20">
    <property type="match status" value="1"/>
</dbReference>
<dbReference type="PANTHER" id="PTHR10584:SF166">
    <property type="entry name" value="RIBOKINASE"/>
    <property type="match status" value="1"/>
</dbReference>
<dbReference type="AlphaFoldDB" id="A0A220MIV5"/>